<gene>
    <name evidence="3" type="primary">rutB</name>
    <name evidence="3" type="ORF">Maes01_00088</name>
</gene>
<sequence length="209" mass="23543">MKSALLCIDLQHLFAARGEGIFASGENCRFTKKEQDYFFERLQHQLLPNVQKLQATFRDKGIEVLHIRTRSKTRDGRERTFWQKRMGLLATPGSREAEFISAVAPQGDELVINKTGYGPFGNTNIHALLVQLDVKQLYCCGVHTNTSIESTIRAAADYGYCPVLISDATAAISQTQHDSSLERLQDHCSEIIETDKLVEDFEQHLRSVG</sequence>
<keyword evidence="1" id="KW-0378">Hydrolase</keyword>
<protein>
    <submittedName>
        <fullName evidence="3">Peroxyureidoacrylate/ureidoacrylate amidohydrolase RutB</fullName>
    </submittedName>
</protein>
<dbReference type="InterPro" id="IPR050272">
    <property type="entry name" value="Isochorismatase-like_hydrls"/>
</dbReference>
<name>A0ABP9WMW9_9GAMM</name>
<dbReference type="CDD" id="cd00431">
    <property type="entry name" value="cysteine_hydrolases"/>
    <property type="match status" value="1"/>
</dbReference>
<feature type="domain" description="Isochorismatase-like" evidence="2">
    <location>
        <begin position="3"/>
        <end position="195"/>
    </location>
</feature>
<keyword evidence="4" id="KW-1185">Reference proteome</keyword>
<evidence type="ECO:0000256" key="1">
    <source>
        <dbReference type="ARBA" id="ARBA00022801"/>
    </source>
</evidence>
<dbReference type="SUPFAM" id="SSF52499">
    <property type="entry name" value="Isochorismatase-like hydrolases"/>
    <property type="match status" value="1"/>
</dbReference>
<dbReference type="InterPro" id="IPR036380">
    <property type="entry name" value="Isochorismatase-like_sf"/>
</dbReference>
<proteinExistence type="predicted"/>
<dbReference type="InterPro" id="IPR000868">
    <property type="entry name" value="Isochorismatase-like_dom"/>
</dbReference>
<dbReference type="Gene3D" id="3.40.50.850">
    <property type="entry name" value="Isochorismatase-like"/>
    <property type="match status" value="1"/>
</dbReference>
<evidence type="ECO:0000313" key="3">
    <source>
        <dbReference type="EMBL" id="GAA5523540.1"/>
    </source>
</evidence>
<dbReference type="PANTHER" id="PTHR43540:SF1">
    <property type="entry name" value="ISOCHORISMATASE HYDROLASE"/>
    <property type="match status" value="1"/>
</dbReference>
<dbReference type="Proteomes" id="UP001408594">
    <property type="component" value="Unassembled WGS sequence"/>
</dbReference>
<evidence type="ECO:0000259" key="2">
    <source>
        <dbReference type="Pfam" id="PF00857"/>
    </source>
</evidence>
<organism evidence="3 4">
    <name type="scientific">Microbulbifer aestuariivivens</name>
    <dbReference type="NCBI Taxonomy" id="1908308"/>
    <lineage>
        <taxon>Bacteria</taxon>
        <taxon>Pseudomonadati</taxon>
        <taxon>Pseudomonadota</taxon>
        <taxon>Gammaproteobacteria</taxon>
        <taxon>Cellvibrionales</taxon>
        <taxon>Microbulbiferaceae</taxon>
        <taxon>Microbulbifer</taxon>
    </lineage>
</organism>
<dbReference type="Pfam" id="PF00857">
    <property type="entry name" value="Isochorismatase"/>
    <property type="match status" value="1"/>
</dbReference>
<evidence type="ECO:0000313" key="4">
    <source>
        <dbReference type="Proteomes" id="UP001408594"/>
    </source>
</evidence>
<accession>A0ABP9WMW9</accession>
<reference evidence="3 4" key="1">
    <citation type="submission" date="2024-02" db="EMBL/GenBank/DDBJ databases">
        <title>Microbulbifer aestuariivivens NBRC 112533.</title>
        <authorList>
            <person name="Ichikawa N."/>
            <person name="Katano-Makiyama Y."/>
            <person name="Hidaka K."/>
        </authorList>
    </citation>
    <scope>NUCLEOTIDE SEQUENCE [LARGE SCALE GENOMIC DNA]</scope>
    <source>
        <strain evidence="3 4">NBRC 112533</strain>
    </source>
</reference>
<dbReference type="RefSeq" id="WP_345547756.1">
    <property type="nucleotide sequence ID" value="NZ_BAABRT010000001.1"/>
</dbReference>
<dbReference type="EMBL" id="BAABRT010000001">
    <property type="protein sequence ID" value="GAA5523540.1"/>
    <property type="molecule type" value="Genomic_DNA"/>
</dbReference>
<dbReference type="PANTHER" id="PTHR43540">
    <property type="entry name" value="PEROXYUREIDOACRYLATE/UREIDOACRYLATE AMIDOHYDROLASE-RELATED"/>
    <property type="match status" value="1"/>
</dbReference>
<comment type="caution">
    <text evidence="3">The sequence shown here is derived from an EMBL/GenBank/DDBJ whole genome shotgun (WGS) entry which is preliminary data.</text>
</comment>